<dbReference type="InterPro" id="IPR003018">
    <property type="entry name" value="GAF"/>
</dbReference>
<evidence type="ECO:0000259" key="9">
    <source>
        <dbReference type="SMART" id="SM00911"/>
    </source>
</evidence>
<evidence type="ECO:0000256" key="6">
    <source>
        <dbReference type="ARBA" id="ARBA00022777"/>
    </source>
</evidence>
<dbReference type="InterPro" id="IPR035965">
    <property type="entry name" value="PAS-like_dom_sf"/>
</dbReference>
<dbReference type="InterPro" id="IPR013656">
    <property type="entry name" value="PAS_4"/>
</dbReference>
<evidence type="ECO:0000256" key="5">
    <source>
        <dbReference type="ARBA" id="ARBA00022741"/>
    </source>
</evidence>
<dbReference type="GO" id="GO:0004673">
    <property type="term" value="F:protein histidine kinase activity"/>
    <property type="evidence" value="ECO:0007669"/>
    <property type="project" value="UniProtKB-EC"/>
</dbReference>
<dbReference type="Pfam" id="PF07536">
    <property type="entry name" value="HWE_HK"/>
    <property type="match status" value="1"/>
</dbReference>
<reference evidence="10 11" key="1">
    <citation type="journal article" date="2016" name="J. Microbiol.">
        <title>Dankookia rubra gen. nov., sp. nov., an alphaproteobacterium isolated from sediment of a shallow stream.</title>
        <authorList>
            <person name="Kim W.H."/>
            <person name="Kim D.H."/>
            <person name="Kang K."/>
            <person name="Ahn T.Y."/>
        </authorList>
    </citation>
    <scope>NUCLEOTIDE SEQUENCE [LARGE SCALE GENOMIC DNA]</scope>
    <source>
        <strain evidence="10 11">JCM30602</strain>
    </source>
</reference>
<dbReference type="Gene3D" id="3.30.565.10">
    <property type="entry name" value="Histidine kinase-like ATPase, C-terminal domain"/>
    <property type="match status" value="1"/>
</dbReference>
<evidence type="ECO:0000313" key="10">
    <source>
        <dbReference type="EMBL" id="TDH61369.1"/>
    </source>
</evidence>
<keyword evidence="7" id="KW-0067">ATP-binding</keyword>
<dbReference type="GO" id="GO:0005524">
    <property type="term" value="F:ATP binding"/>
    <property type="evidence" value="ECO:0007669"/>
    <property type="project" value="UniProtKB-KW"/>
</dbReference>
<dbReference type="EMBL" id="SMSJ01000022">
    <property type="protein sequence ID" value="TDH61369.1"/>
    <property type="molecule type" value="Genomic_DNA"/>
</dbReference>
<keyword evidence="6" id="KW-0418">Kinase</keyword>
<evidence type="ECO:0000313" key="11">
    <source>
        <dbReference type="Proteomes" id="UP000295096"/>
    </source>
</evidence>
<keyword evidence="5" id="KW-0547">Nucleotide-binding</keyword>
<feature type="domain" description="GAF" evidence="8">
    <location>
        <begin position="190"/>
        <end position="342"/>
    </location>
</feature>
<dbReference type="SUPFAM" id="SSF55785">
    <property type="entry name" value="PYP-like sensor domain (PAS domain)"/>
    <property type="match status" value="2"/>
</dbReference>
<dbReference type="Pfam" id="PF01590">
    <property type="entry name" value="GAF"/>
    <property type="match status" value="1"/>
</dbReference>
<dbReference type="InterPro" id="IPR011102">
    <property type="entry name" value="Sig_transdc_His_kinase_HWE"/>
</dbReference>
<dbReference type="Pfam" id="PF08448">
    <property type="entry name" value="PAS_4"/>
    <property type="match status" value="2"/>
</dbReference>
<organism evidence="10 11">
    <name type="scientific">Dankookia rubra</name>
    <dbReference type="NCBI Taxonomy" id="1442381"/>
    <lineage>
        <taxon>Bacteria</taxon>
        <taxon>Pseudomonadati</taxon>
        <taxon>Pseudomonadota</taxon>
        <taxon>Alphaproteobacteria</taxon>
        <taxon>Acetobacterales</taxon>
        <taxon>Roseomonadaceae</taxon>
        <taxon>Dankookia</taxon>
    </lineage>
</organism>
<evidence type="ECO:0000256" key="3">
    <source>
        <dbReference type="ARBA" id="ARBA00022553"/>
    </source>
</evidence>
<evidence type="ECO:0000256" key="2">
    <source>
        <dbReference type="ARBA" id="ARBA00012438"/>
    </source>
</evidence>
<dbReference type="OrthoDB" id="5287260at2"/>
<dbReference type="InterPro" id="IPR029016">
    <property type="entry name" value="GAF-like_dom_sf"/>
</dbReference>
<dbReference type="AlphaFoldDB" id="A0A4R5QF96"/>
<dbReference type="Gene3D" id="3.30.450.40">
    <property type="match status" value="1"/>
</dbReference>
<dbReference type="SMART" id="SM00911">
    <property type="entry name" value="HWE_HK"/>
    <property type="match status" value="1"/>
</dbReference>
<accession>A0A4R5QF96</accession>
<evidence type="ECO:0000256" key="4">
    <source>
        <dbReference type="ARBA" id="ARBA00022679"/>
    </source>
</evidence>
<dbReference type="SUPFAM" id="SSF55781">
    <property type="entry name" value="GAF domain-like"/>
    <property type="match status" value="1"/>
</dbReference>
<proteinExistence type="predicted"/>
<keyword evidence="3" id="KW-0597">Phosphoprotein</keyword>
<dbReference type="RefSeq" id="WP_133289841.1">
    <property type="nucleotide sequence ID" value="NZ_SMSJ01000022.1"/>
</dbReference>
<dbReference type="Gene3D" id="3.30.450.20">
    <property type="entry name" value="PAS domain"/>
    <property type="match status" value="2"/>
</dbReference>
<gene>
    <name evidence="10" type="ORF">E2C06_17165</name>
</gene>
<dbReference type="InterPro" id="IPR036890">
    <property type="entry name" value="HATPase_C_sf"/>
</dbReference>
<dbReference type="SMART" id="SM00065">
    <property type="entry name" value="GAF"/>
    <property type="match status" value="1"/>
</dbReference>
<comment type="caution">
    <text evidence="10">The sequence shown here is derived from an EMBL/GenBank/DDBJ whole genome shotgun (WGS) entry which is preliminary data.</text>
</comment>
<evidence type="ECO:0000256" key="7">
    <source>
        <dbReference type="ARBA" id="ARBA00022840"/>
    </source>
</evidence>
<evidence type="ECO:0000256" key="1">
    <source>
        <dbReference type="ARBA" id="ARBA00000085"/>
    </source>
</evidence>
<comment type="catalytic activity">
    <reaction evidence="1">
        <text>ATP + protein L-histidine = ADP + protein N-phospho-L-histidine.</text>
        <dbReference type="EC" id="2.7.13.3"/>
    </reaction>
</comment>
<feature type="domain" description="Signal transduction histidine kinase HWE region" evidence="9">
    <location>
        <begin position="473"/>
        <end position="551"/>
    </location>
</feature>
<dbReference type="EC" id="2.7.13.3" evidence="2"/>
<evidence type="ECO:0000259" key="8">
    <source>
        <dbReference type="SMART" id="SM00065"/>
    </source>
</evidence>
<name>A0A4R5QF96_9PROT</name>
<protein>
    <recommendedName>
        <fullName evidence="2">histidine kinase</fullName>
        <ecNumber evidence="2">2.7.13.3</ecNumber>
    </recommendedName>
</protein>
<keyword evidence="11" id="KW-1185">Reference proteome</keyword>
<dbReference type="PANTHER" id="PTHR41523">
    <property type="entry name" value="TWO-COMPONENT SYSTEM SENSOR PROTEIN"/>
    <property type="match status" value="1"/>
</dbReference>
<keyword evidence="4" id="KW-0808">Transferase</keyword>
<dbReference type="PANTHER" id="PTHR41523:SF8">
    <property type="entry name" value="ETHYLENE RESPONSE SENSOR PROTEIN"/>
    <property type="match status" value="1"/>
</dbReference>
<sequence>MSVIISEVPERGAQPATEAFLAGGGELGARLRAMDWAATPLGPAGAWPTALKTLVAVMLGARQPMFVAWGPERTMLYNDGYATICGARHPAALGRRFREVWFDILDDVEPILERAFAGEGTHMDDIALLMHRNGYPEETRFSFSYTPVRDDTGAVAGMFCACTETTGRVMAERRQEFRLGLEARLRELAEPRAVMATAAAALAAHLGCDRAGYAEVHPDGQHFTVEGEWCGPGVPSLAGQQRLEDYDPALIAELRAGRTIAVADARDDPLTVGRSTAASFRAAAVRAAVTVPLVKAGRFAASLFVHRAAPRRWTQEDLVLVQEVAERTWGAVGRARAEAALRASEARWRGLFARMQEGFALCELVRDAAGRPVDFRYLEVNAAWEHLTGLPAGRVIGRLAREVIPGLEPYWVETYARVIETGEPAHVEYRVAALDRWFEVLAYRTEPGRFAALFLNVTDRKRAEARQALLTREVEHRAKNALAVVQSVLRLTRAEDLPTYVRAVEGRVSALSRAQSLLADDHSGGAELRELLAGELAPFLAGQRVELHGPPVLLPAVAAQPVAMAVHELATNAVKHGALSVPGGRLAVRWEVPDGQPPRLRLHWAEAGGPAVTGPPPRRGFGGRVLDGTVRGQLGGTVALDWQATGLVCRLDLPLGAGMG</sequence>
<dbReference type="Proteomes" id="UP000295096">
    <property type="component" value="Unassembled WGS sequence"/>
</dbReference>